<dbReference type="InterPro" id="IPR029033">
    <property type="entry name" value="His_PPase_superfam"/>
</dbReference>
<dbReference type="OrthoDB" id="496981at2759"/>
<gene>
    <name evidence="1" type="ORF">BDV28DRAFT_152292</name>
</gene>
<dbReference type="PANTHER" id="PTHR48100:SF1">
    <property type="entry name" value="HISTIDINE PHOSPHATASE FAMILY PROTEIN-RELATED"/>
    <property type="match status" value="1"/>
</dbReference>
<dbReference type="EMBL" id="ML739360">
    <property type="protein sequence ID" value="KAE8349006.1"/>
    <property type="molecule type" value="Genomic_DNA"/>
</dbReference>
<protein>
    <submittedName>
        <fullName evidence="1">Histidine phosphatase superfamily</fullName>
    </submittedName>
</protein>
<name>A0A5N6YWI8_9EURO</name>
<dbReference type="AlphaFoldDB" id="A0A5N6YWI8"/>
<dbReference type="PANTHER" id="PTHR48100">
    <property type="entry name" value="BROAD-SPECIFICITY PHOSPHATASE YOR283W-RELATED"/>
    <property type="match status" value="1"/>
</dbReference>
<dbReference type="Proteomes" id="UP000327118">
    <property type="component" value="Unassembled WGS sequence"/>
</dbReference>
<dbReference type="GO" id="GO:0005737">
    <property type="term" value="C:cytoplasm"/>
    <property type="evidence" value="ECO:0007669"/>
    <property type="project" value="TreeGrafter"/>
</dbReference>
<dbReference type="Gene3D" id="3.40.50.1240">
    <property type="entry name" value="Phosphoglycerate mutase-like"/>
    <property type="match status" value="1"/>
</dbReference>
<dbReference type="Pfam" id="PF00300">
    <property type="entry name" value="His_Phos_1"/>
    <property type="match status" value="1"/>
</dbReference>
<accession>A0A5N6YWI8</accession>
<reference evidence="2" key="1">
    <citation type="submission" date="2019-04" db="EMBL/GenBank/DDBJ databases">
        <title>Friends and foes A comparative genomics studyof 23 Aspergillus species from section Flavi.</title>
        <authorList>
            <consortium name="DOE Joint Genome Institute"/>
            <person name="Kjaerbolling I."/>
            <person name="Vesth T."/>
            <person name="Frisvad J.C."/>
            <person name="Nybo J.L."/>
            <person name="Theobald S."/>
            <person name="Kildgaard S."/>
            <person name="Isbrandt T."/>
            <person name="Kuo A."/>
            <person name="Sato A."/>
            <person name="Lyhne E.K."/>
            <person name="Kogle M.E."/>
            <person name="Wiebenga A."/>
            <person name="Kun R.S."/>
            <person name="Lubbers R.J."/>
            <person name="Makela M.R."/>
            <person name="Barry K."/>
            <person name="Chovatia M."/>
            <person name="Clum A."/>
            <person name="Daum C."/>
            <person name="Haridas S."/>
            <person name="He G."/>
            <person name="LaButti K."/>
            <person name="Lipzen A."/>
            <person name="Mondo S."/>
            <person name="Riley R."/>
            <person name="Salamov A."/>
            <person name="Simmons B.A."/>
            <person name="Magnuson J.K."/>
            <person name="Henrissat B."/>
            <person name="Mortensen U.H."/>
            <person name="Larsen T.O."/>
            <person name="Devries R.P."/>
            <person name="Grigoriev I.V."/>
            <person name="Machida M."/>
            <person name="Baker S.E."/>
            <person name="Andersen M.R."/>
        </authorList>
    </citation>
    <scope>NUCLEOTIDE SEQUENCE [LARGE SCALE GENOMIC DNA]</scope>
    <source>
        <strain evidence="2">CBS 553.77</strain>
    </source>
</reference>
<dbReference type="SUPFAM" id="SSF53254">
    <property type="entry name" value="Phosphoglycerate mutase-like"/>
    <property type="match status" value="1"/>
</dbReference>
<organism evidence="1 2">
    <name type="scientific">Aspergillus coremiiformis</name>
    <dbReference type="NCBI Taxonomy" id="138285"/>
    <lineage>
        <taxon>Eukaryota</taxon>
        <taxon>Fungi</taxon>
        <taxon>Dikarya</taxon>
        <taxon>Ascomycota</taxon>
        <taxon>Pezizomycotina</taxon>
        <taxon>Eurotiomycetes</taxon>
        <taxon>Eurotiomycetidae</taxon>
        <taxon>Eurotiales</taxon>
        <taxon>Aspergillaceae</taxon>
        <taxon>Aspergillus</taxon>
        <taxon>Aspergillus subgen. Circumdati</taxon>
    </lineage>
</organism>
<sequence length="321" mass="36396">MTSKSSPSEFHFKFTTVTGYFLQDEPSTDLDTFDYATSNFGLIPRSYDSDTEFDREGRKTQWERFAYHISKLNQDSAPETQYRLLILGRHGEGIHNVAESRYGTELWDCYWSLQDGDETGNWVDARLTDLGISQAQTANKAWKKQIENKIPSPQSYYVSPLNRCLATASITFHNLGLPHTEPFRPMIKELLRETIGLHTCDSRSSKSAIEKEYPLYRFEEGFAEEDPLYDSRLRESDSARDARLRDFLLDVFGHDENTVISFTAHSGAITSILEVVGHRRFALMTGAVIPVLVKVERVVGAAPPMRIEPPSTAPVCRDGVL</sequence>
<proteinExistence type="predicted"/>
<dbReference type="SMART" id="SM00855">
    <property type="entry name" value="PGAM"/>
    <property type="match status" value="1"/>
</dbReference>
<dbReference type="CDD" id="cd07067">
    <property type="entry name" value="HP_PGM_like"/>
    <property type="match status" value="1"/>
</dbReference>
<dbReference type="InterPro" id="IPR013078">
    <property type="entry name" value="His_Pase_superF_clade-1"/>
</dbReference>
<evidence type="ECO:0000313" key="1">
    <source>
        <dbReference type="EMBL" id="KAE8349006.1"/>
    </source>
</evidence>
<evidence type="ECO:0000313" key="2">
    <source>
        <dbReference type="Proteomes" id="UP000327118"/>
    </source>
</evidence>
<dbReference type="InterPro" id="IPR050275">
    <property type="entry name" value="PGM_Phosphatase"/>
</dbReference>
<dbReference type="GO" id="GO:0016791">
    <property type="term" value="F:phosphatase activity"/>
    <property type="evidence" value="ECO:0007669"/>
    <property type="project" value="TreeGrafter"/>
</dbReference>
<keyword evidence="2" id="KW-1185">Reference proteome</keyword>